<reference evidence="1" key="1">
    <citation type="submission" date="2021-02" db="EMBL/GenBank/DDBJ databases">
        <authorList>
            <person name="Nowell W R."/>
        </authorList>
    </citation>
    <scope>NUCLEOTIDE SEQUENCE</scope>
</reference>
<protein>
    <submittedName>
        <fullName evidence="1">Uncharacterized protein</fullName>
    </submittedName>
</protein>
<organism evidence="1 2">
    <name type="scientific">Rotaria magnacalcarata</name>
    <dbReference type="NCBI Taxonomy" id="392030"/>
    <lineage>
        <taxon>Eukaryota</taxon>
        <taxon>Metazoa</taxon>
        <taxon>Spiralia</taxon>
        <taxon>Gnathifera</taxon>
        <taxon>Rotifera</taxon>
        <taxon>Eurotatoria</taxon>
        <taxon>Bdelloidea</taxon>
        <taxon>Philodinida</taxon>
        <taxon>Philodinidae</taxon>
        <taxon>Rotaria</taxon>
    </lineage>
</organism>
<feature type="non-terminal residue" evidence="1">
    <location>
        <position position="1"/>
    </location>
</feature>
<comment type="caution">
    <text evidence="1">The sequence shown here is derived from an EMBL/GenBank/DDBJ whole genome shotgun (WGS) entry which is preliminary data.</text>
</comment>
<dbReference type="EMBL" id="CAJOBH010271510">
    <property type="protein sequence ID" value="CAF5165144.1"/>
    <property type="molecule type" value="Genomic_DNA"/>
</dbReference>
<gene>
    <name evidence="1" type="ORF">BYL167_LOCUS75708</name>
</gene>
<evidence type="ECO:0000313" key="1">
    <source>
        <dbReference type="EMBL" id="CAF5165144.1"/>
    </source>
</evidence>
<accession>A0A8S3GQZ2</accession>
<dbReference type="AlphaFoldDB" id="A0A8S3GQZ2"/>
<sequence>MNLLSNNNLASTGTVSTSKELASAIEQFIINDEITRLTPDKKQIIDGQQVRLLLNHLINLHQRFIHETRYDCSFSTFTRHVPSYIVSPKLHEWGTCLCMSYLNPQIKSERINQLKNSHPILNNLSTLLND</sequence>
<evidence type="ECO:0000313" key="2">
    <source>
        <dbReference type="Proteomes" id="UP000681967"/>
    </source>
</evidence>
<name>A0A8S3GQZ2_9BILA</name>
<proteinExistence type="predicted"/>
<dbReference type="Proteomes" id="UP000681967">
    <property type="component" value="Unassembled WGS sequence"/>
</dbReference>